<dbReference type="VEuPathDB" id="TriTrypDB:BSAL_22115"/>
<feature type="transmembrane region" description="Helical" evidence="1">
    <location>
        <begin position="101"/>
        <end position="124"/>
    </location>
</feature>
<proteinExistence type="predicted"/>
<keyword evidence="3" id="KW-1185">Reference proteome</keyword>
<evidence type="ECO:0000313" key="2">
    <source>
        <dbReference type="EMBL" id="CUG89571.1"/>
    </source>
</evidence>
<feature type="non-terminal residue" evidence="2">
    <location>
        <position position="1"/>
    </location>
</feature>
<keyword evidence="1" id="KW-1133">Transmembrane helix</keyword>
<keyword evidence="1" id="KW-0472">Membrane</keyword>
<dbReference type="EMBL" id="CYKH01001749">
    <property type="protein sequence ID" value="CUG89571.1"/>
    <property type="molecule type" value="Genomic_DNA"/>
</dbReference>
<dbReference type="Proteomes" id="UP000051952">
    <property type="component" value="Unassembled WGS sequence"/>
</dbReference>
<accession>A0A0S4JDB7</accession>
<protein>
    <submittedName>
        <fullName evidence="2">Membrane-associated protein, putative</fullName>
    </submittedName>
</protein>
<organism evidence="2 3">
    <name type="scientific">Bodo saltans</name>
    <name type="common">Flagellated protozoan</name>
    <dbReference type="NCBI Taxonomy" id="75058"/>
    <lineage>
        <taxon>Eukaryota</taxon>
        <taxon>Discoba</taxon>
        <taxon>Euglenozoa</taxon>
        <taxon>Kinetoplastea</taxon>
        <taxon>Metakinetoplastina</taxon>
        <taxon>Eubodonida</taxon>
        <taxon>Bodonidae</taxon>
        <taxon>Bodo</taxon>
    </lineage>
</organism>
<keyword evidence="1" id="KW-0812">Transmembrane</keyword>
<feature type="non-terminal residue" evidence="2">
    <location>
        <position position="130"/>
    </location>
</feature>
<evidence type="ECO:0000256" key="1">
    <source>
        <dbReference type="SAM" id="Phobius"/>
    </source>
</evidence>
<sequence>VVSQIPALRLWPSTRDAIVYIIIVAVLELITSNVWQYVAERLTHFGNPARRVFVRLARYPNIRTVGKLICLFVLYIVSAIPIGWIAGATAASVMSSIGANLWHLLLLSIYLCWTFGVVRLTILFKSPTKT</sequence>
<name>A0A0S4JDB7_BODSA</name>
<evidence type="ECO:0000313" key="3">
    <source>
        <dbReference type="Proteomes" id="UP000051952"/>
    </source>
</evidence>
<dbReference type="AlphaFoldDB" id="A0A0S4JDB7"/>
<feature type="transmembrane region" description="Helical" evidence="1">
    <location>
        <begin position="17"/>
        <end position="35"/>
    </location>
</feature>
<gene>
    <name evidence="2" type="ORF">BSAL_22115</name>
</gene>
<reference evidence="3" key="1">
    <citation type="submission" date="2015-09" db="EMBL/GenBank/DDBJ databases">
        <authorList>
            <consortium name="Pathogen Informatics"/>
        </authorList>
    </citation>
    <scope>NUCLEOTIDE SEQUENCE [LARGE SCALE GENOMIC DNA]</scope>
    <source>
        <strain evidence="3">Lake Konstanz</strain>
    </source>
</reference>
<feature type="transmembrane region" description="Helical" evidence="1">
    <location>
        <begin position="68"/>
        <end position="89"/>
    </location>
</feature>